<evidence type="ECO:0000256" key="1">
    <source>
        <dbReference type="ARBA" id="ARBA00022490"/>
    </source>
</evidence>
<dbReference type="PROSITE" id="PS50930">
    <property type="entry name" value="HTH_LYTTR"/>
    <property type="match status" value="1"/>
</dbReference>
<gene>
    <name evidence="6" type="ordered locus">BCA_5344</name>
</gene>
<reference evidence="6 7" key="1">
    <citation type="submission" date="2009-02" db="EMBL/GenBank/DDBJ databases">
        <title>Genome sequence of Bacillus cereus 03BB102.</title>
        <authorList>
            <person name="Dodson R.J."/>
            <person name="Jackson P."/>
            <person name="Munk A.C."/>
            <person name="Brettin T."/>
            <person name="Bruce D."/>
            <person name="Detter C."/>
            <person name="Tapia R."/>
            <person name="Han C."/>
            <person name="Sutton G."/>
            <person name="Sims D."/>
        </authorList>
    </citation>
    <scope>NUCLEOTIDE SEQUENCE [LARGE SCALE GENOMIC DNA]</scope>
    <source>
        <strain evidence="6 7">03BB102</strain>
    </source>
</reference>
<dbReference type="InterPro" id="IPR046947">
    <property type="entry name" value="LytR-like"/>
</dbReference>
<accession>A0A158RIE4</accession>
<dbReference type="Proteomes" id="UP000002210">
    <property type="component" value="Chromosome"/>
</dbReference>
<evidence type="ECO:0000256" key="4">
    <source>
        <dbReference type="ARBA" id="ARBA00023163"/>
    </source>
</evidence>
<dbReference type="AlphaFoldDB" id="A0A158RIE4"/>
<keyword evidence="4" id="KW-0804">Transcription</keyword>
<dbReference type="EMBL" id="CP001407">
    <property type="protein sequence ID" value="ACO26726.1"/>
    <property type="molecule type" value="Genomic_DNA"/>
</dbReference>
<dbReference type="InterPro" id="IPR007492">
    <property type="entry name" value="LytTR_DNA-bd_dom"/>
</dbReference>
<evidence type="ECO:0000259" key="5">
    <source>
        <dbReference type="PROSITE" id="PS50930"/>
    </source>
</evidence>
<evidence type="ECO:0000256" key="3">
    <source>
        <dbReference type="ARBA" id="ARBA00023125"/>
    </source>
</evidence>
<keyword evidence="3" id="KW-0238">DNA-binding</keyword>
<evidence type="ECO:0000313" key="7">
    <source>
        <dbReference type="Proteomes" id="UP000002210"/>
    </source>
</evidence>
<feature type="domain" description="HTH LytTR-type" evidence="5">
    <location>
        <begin position="42"/>
        <end position="146"/>
    </location>
</feature>
<proteinExistence type="predicted"/>
<sequence>MKVRIELDPSQDEVEIIIKTKEVTDEIQQILKIIEGGNVNQIVGVLNQQYYLLNLNDIYWFYTEERKVMAQTKKGSLEVKARLYELEEQLVAKHFARFSKSILANLGHVKSFEMSFSGSMCAHFSNGMKEYVSRKYVPLIKEALNIGGG</sequence>
<dbReference type="RefSeq" id="WP_000868209.1">
    <property type="nucleotide sequence ID" value="NC_012472.1"/>
</dbReference>
<organism evidence="6 7">
    <name type="scientific">Bacillus cereus (strain 03BB102)</name>
    <dbReference type="NCBI Taxonomy" id="572264"/>
    <lineage>
        <taxon>Bacteria</taxon>
        <taxon>Bacillati</taxon>
        <taxon>Bacillota</taxon>
        <taxon>Bacilli</taxon>
        <taxon>Bacillales</taxon>
        <taxon>Bacillaceae</taxon>
        <taxon>Bacillus</taxon>
        <taxon>Bacillus cereus group</taxon>
    </lineage>
</organism>
<evidence type="ECO:0000256" key="2">
    <source>
        <dbReference type="ARBA" id="ARBA00023015"/>
    </source>
</evidence>
<dbReference type="KEGG" id="bcx:BCA_5344"/>
<dbReference type="Pfam" id="PF04397">
    <property type="entry name" value="LytTR"/>
    <property type="match status" value="1"/>
</dbReference>
<dbReference type="PANTHER" id="PTHR37299:SF2">
    <property type="entry name" value="HTH LYTTR-TYPE DOMAIN-CONTAINING PROTEIN"/>
    <property type="match status" value="1"/>
</dbReference>
<dbReference type="Gene3D" id="2.40.50.1020">
    <property type="entry name" value="LytTr DNA-binding domain"/>
    <property type="match status" value="1"/>
</dbReference>
<protein>
    <submittedName>
        <fullName evidence="6">Response regulator, LytTR family</fullName>
    </submittedName>
</protein>
<dbReference type="PATRIC" id="fig|572264.18.peg.5267"/>
<dbReference type="PANTHER" id="PTHR37299">
    <property type="entry name" value="TRANSCRIPTIONAL REGULATOR-RELATED"/>
    <property type="match status" value="1"/>
</dbReference>
<dbReference type="GO" id="GO:0003677">
    <property type="term" value="F:DNA binding"/>
    <property type="evidence" value="ECO:0007669"/>
    <property type="project" value="UniProtKB-KW"/>
</dbReference>
<dbReference type="SMART" id="SM00850">
    <property type="entry name" value="LytTR"/>
    <property type="match status" value="1"/>
</dbReference>
<dbReference type="GO" id="GO:0000156">
    <property type="term" value="F:phosphorelay response regulator activity"/>
    <property type="evidence" value="ECO:0007669"/>
    <property type="project" value="InterPro"/>
</dbReference>
<keyword evidence="1" id="KW-0963">Cytoplasm</keyword>
<keyword evidence="2" id="KW-0805">Transcription regulation</keyword>
<evidence type="ECO:0000313" key="6">
    <source>
        <dbReference type="EMBL" id="ACO26726.1"/>
    </source>
</evidence>
<name>A0A158RIE4_BACC3</name>